<dbReference type="EMBL" id="UOEU01000293">
    <property type="protein sequence ID" value="VAW31835.1"/>
    <property type="molecule type" value="Genomic_DNA"/>
</dbReference>
<dbReference type="AlphaFoldDB" id="A0A3B0ULA3"/>
<gene>
    <name evidence="1" type="ORF">MNBD_CHLOROFLEXI01-4913</name>
</gene>
<protein>
    <submittedName>
        <fullName evidence="1">Uncharacterized protein</fullName>
    </submittedName>
</protein>
<proteinExistence type="predicted"/>
<name>A0A3B0ULA3_9ZZZZ</name>
<reference evidence="1" key="1">
    <citation type="submission" date="2018-06" db="EMBL/GenBank/DDBJ databases">
        <authorList>
            <person name="Zhirakovskaya E."/>
        </authorList>
    </citation>
    <scope>NUCLEOTIDE SEQUENCE</scope>
</reference>
<accession>A0A3B0ULA3</accession>
<organism evidence="1">
    <name type="scientific">hydrothermal vent metagenome</name>
    <dbReference type="NCBI Taxonomy" id="652676"/>
    <lineage>
        <taxon>unclassified sequences</taxon>
        <taxon>metagenomes</taxon>
        <taxon>ecological metagenomes</taxon>
    </lineage>
</organism>
<evidence type="ECO:0000313" key="1">
    <source>
        <dbReference type="EMBL" id="VAW31835.1"/>
    </source>
</evidence>
<sequence>MIDEQTVWDEVWSTVENLIQATLAEDAAKIGTLLTSDGQAAALLDLFDIYVYDILLKTVLGREQLGVTRAVETENGRFIHIEYAWPEPGAEANSFTANDVVTVTLTQVEDHWRIVDVNPSSIDLRLTGGRARGIIASGQSLSEDGKVPGESWILPFALYAGLLKMKLRPEALLDPVEALLIPRMQERSYGVMALVYGRSLWRDFKAANKPKLDKPAAWAAAVEFIMSELELRNLTQAAVAKNYQIPLSKMVPRMKQIKKVLNIQKLDERYADLQSSQIVYEQ</sequence>